<evidence type="ECO:0000256" key="6">
    <source>
        <dbReference type="SAM" id="Phobius"/>
    </source>
</evidence>
<dbReference type="GO" id="GO:0005886">
    <property type="term" value="C:plasma membrane"/>
    <property type="evidence" value="ECO:0007669"/>
    <property type="project" value="UniProtKB-SubCell"/>
</dbReference>
<keyword evidence="4 6" id="KW-1133">Transmembrane helix</keyword>
<feature type="transmembrane region" description="Helical" evidence="6">
    <location>
        <begin position="143"/>
        <end position="164"/>
    </location>
</feature>
<dbReference type="EMBL" id="MCWU01000035">
    <property type="protein sequence ID" value="PMJ64139.1"/>
    <property type="molecule type" value="Genomic_DNA"/>
</dbReference>
<comment type="caution">
    <text evidence="7">The sequence shown here is derived from an EMBL/GenBank/DDBJ whole genome shotgun (WGS) entry which is preliminary data.</text>
</comment>
<dbReference type="InterPro" id="IPR002797">
    <property type="entry name" value="Polysacc_synth"/>
</dbReference>
<dbReference type="Proteomes" id="UP000235330">
    <property type="component" value="Unassembled WGS sequence"/>
</dbReference>
<evidence type="ECO:0000256" key="1">
    <source>
        <dbReference type="ARBA" id="ARBA00004651"/>
    </source>
</evidence>
<evidence type="ECO:0000256" key="4">
    <source>
        <dbReference type="ARBA" id="ARBA00022989"/>
    </source>
</evidence>
<proteinExistence type="predicted"/>
<keyword evidence="3 6" id="KW-0812">Transmembrane</keyword>
<feature type="transmembrane region" description="Helical" evidence="6">
    <location>
        <begin position="170"/>
        <end position="193"/>
    </location>
</feature>
<evidence type="ECO:0000256" key="5">
    <source>
        <dbReference type="ARBA" id="ARBA00023136"/>
    </source>
</evidence>
<feature type="transmembrane region" description="Helical" evidence="6">
    <location>
        <begin position="283"/>
        <end position="305"/>
    </location>
</feature>
<evidence type="ECO:0000256" key="3">
    <source>
        <dbReference type="ARBA" id="ARBA00022692"/>
    </source>
</evidence>
<feature type="transmembrane region" description="Helical" evidence="6">
    <location>
        <begin position="12"/>
        <end position="34"/>
    </location>
</feature>
<feature type="transmembrane region" description="Helical" evidence="6">
    <location>
        <begin position="76"/>
        <end position="100"/>
    </location>
</feature>
<dbReference type="PANTHER" id="PTHR30250">
    <property type="entry name" value="PST FAMILY PREDICTED COLANIC ACID TRANSPORTER"/>
    <property type="match status" value="1"/>
</dbReference>
<gene>
    <name evidence="7" type="ORF">BCU17_03945</name>
</gene>
<comment type="subcellular location">
    <subcellularLocation>
        <location evidence="1">Cell membrane</location>
        <topology evidence="1">Multi-pass membrane protein</topology>
    </subcellularLocation>
</comment>
<accession>A0A2N7F9I2</accession>
<evidence type="ECO:0000256" key="2">
    <source>
        <dbReference type="ARBA" id="ARBA00022475"/>
    </source>
</evidence>
<dbReference type="RefSeq" id="WP_157940549.1">
    <property type="nucleotide sequence ID" value="NZ_CAWNSM010000035.1"/>
</dbReference>
<dbReference type="AlphaFoldDB" id="A0A2N7F9I2"/>
<protein>
    <recommendedName>
        <fullName evidence="9">Polysaccharide biosynthesis protein</fullName>
    </recommendedName>
</protein>
<evidence type="ECO:0000313" key="7">
    <source>
        <dbReference type="EMBL" id="PMJ64139.1"/>
    </source>
</evidence>
<feature type="transmembrane region" description="Helical" evidence="6">
    <location>
        <begin position="383"/>
        <end position="402"/>
    </location>
</feature>
<dbReference type="Pfam" id="PF01943">
    <property type="entry name" value="Polysacc_synt"/>
    <property type="match status" value="1"/>
</dbReference>
<keyword evidence="5 6" id="KW-0472">Membrane</keyword>
<evidence type="ECO:0008006" key="9">
    <source>
        <dbReference type="Google" id="ProtNLM"/>
    </source>
</evidence>
<reference evidence="8" key="1">
    <citation type="submission" date="2016-07" db="EMBL/GenBank/DDBJ databases">
        <title>Nontailed viruses are major unrecognized killers of bacteria in the ocean.</title>
        <authorList>
            <person name="Kauffman K."/>
            <person name="Hussain F."/>
            <person name="Yang J."/>
            <person name="Arevalo P."/>
            <person name="Brown J."/>
            <person name="Cutler M."/>
            <person name="Kelly L."/>
            <person name="Polz M.F."/>
        </authorList>
    </citation>
    <scope>NUCLEOTIDE SEQUENCE [LARGE SCALE GENOMIC DNA]</scope>
    <source>
        <strain evidence="8">10N.261.55.E11</strain>
    </source>
</reference>
<feature type="transmembrane region" description="Helical" evidence="6">
    <location>
        <begin position="354"/>
        <end position="371"/>
    </location>
</feature>
<keyword evidence="2" id="KW-1003">Cell membrane</keyword>
<feature type="transmembrane region" description="Helical" evidence="6">
    <location>
        <begin position="205"/>
        <end position="226"/>
    </location>
</feature>
<dbReference type="PANTHER" id="PTHR30250:SF11">
    <property type="entry name" value="O-ANTIGEN TRANSPORTER-RELATED"/>
    <property type="match status" value="1"/>
</dbReference>
<sequence>MVKKLLESSLLILLVSVLSRGAIFILNVFIVRALSPEQYGQFSIIKSTASTLEGVVSGALGPITIKEVAKKDNIDVLGSVFAVNLIFIVSISTIMIVFGNSILEIVNLEADYFSLVLIVLVFATTKGSTMLQNILFGMERYKSSAFSGAFSSVITILIALSIEIDGIDVAVWLVAIYYILDFTIKFLLINSCFNKITSSIFEIMNIFKSTNIFIISMLISSATFWYSRTLLARSEGGFEELAFFDVAFQFLTVIMIITGSTTSAILPMLSGKGGGCRRSEMKLIWTSIIINMVVIAIFSIPLIYFSKNILLIFGSEYYNESTIRLIPVICLVALLFTGNSIFNKYAIGRGKNWIVFLSSSVGCFLSVLYLLDTGIANSIQLANLFIIFYLSSLSVYLIEVYFGKR</sequence>
<dbReference type="InterPro" id="IPR050833">
    <property type="entry name" value="Poly_Biosynth_Transport"/>
</dbReference>
<name>A0A2N7F9I2_VIBSP</name>
<feature type="transmembrane region" description="Helical" evidence="6">
    <location>
        <begin position="246"/>
        <end position="271"/>
    </location>
</feature>
<feature type="transmembrane region" description="Helical" evidence="6">
    <location>
        <begin position="325"/>
        <end position="342"/>
    </location>
</feature>
<evidence type="ECO:0000313" key="8">
    <source>
        <dbReference type="Proteomes" id="UP000235330"/>
    </source>
</evidence>
<feature type="transmembrane region" description="Helical" evidence="6">
    <location>
        <begin position="112"/>
        <end position="131"/>
    </location>
</feature>
<organism evidence="7 8">
    <name type="scientific">Vibrio splendidus</name>
    <dbReference type="NCBI Taxonomy" id="29497"/>
    <lineage>
        <taxon>Bacteria</taxon>
        <taxon>Pseudomonadati</taxon>
        <taxon>Pseudomonadota</taxon>
        <taxon>Gammaproteobacteria</taxon>
        <taxon>Vibrionales</taxon>
        <taxon>Vibrionaceae</taxon>
        <taxon>Vibrio</taxon>
    </lineage>
</organism>